<evidence type="ECO:0000313" key="2">
    <source>
        <dbReference type="Proteomes" id="UP000563426"/>
    </source>
</evidence>
<dbReference type="AlphaFoldDB" id="A0A7Y4KGP2"/>
<sequence length="193" mass="21833">MAELHVYQYRLRTEKGAWLADVILRSDGYFSTVSDWGNYAFRWTAPGREFRAFVAHLAGQDDYVCSKLSQRTWFDGAATLKSIREHILTSRRDGSWTKEHAAKEWQALAEALGRWSGREARSCDSMDLYEYFRWHDGTSIDDASELASYNYEPDVRGFCENVMPALATAIRAQLQGEAATATHQASGCEASRG</sequence>
<dbReference type="EMBL" id="JABFJV010000012">
    <property type="protein sequence ID" value="NOK32374.1"/>
    <property type="molecule type" value="Genomic_DNA"/>
</dbReference>
<organism evidence="1 2">
    <name type="scientific">Corallococcus exercitus</name>
    <dbReference type="NCBI Taxonomy" id="2316736"/>
    <lineage>
        <taxon>Bacteria</taxon>
        <taxon>Pseudomonadati</taxon>
        <taxon>Myxococcota</taxon>
        <taxon>Myxococcia</taxon>
        <taxon>Myxococcales</taxon>
        <taxon>Cystobacterineae</taxon>
        <taxon>Myxococcaceae</taxon>
        <taxon>Corallococcus</taxon>
    </lineage>
</organism>
<protein>
    <submittedName>
        <fullName evidence="1">Uncharacterized protein</fullName>
    </submittedName>
</protein>
<dbReference type="RefSeq" id="WP_171433084.1">
    <property type="nucleotide sequence ID" value="NZ_JABFJV010000012.1"/>
</dbReference>
<dbReference type="Proteomes" id="UP000563426">
    <property type="component" value="Unassembled WGS sequence"/>
</dbReference>
<keyword evidence="2" id="KW-1185">Reference proteome</keyword>
<dbReference type="Pfam" id="PF26211">
    <property type="entry name" value="Phage_phiTE_072"/>
    <property type="match status" value="1"/>
</dbReference>
<name>A0A7Y4KGP2_9BACT</name>
<gene>
    <name evidence="1" type="ORF">HMI49_04055</name>
</gene>
<proteinExistence type="predicted"/>
<reference evidence="1 2" key="1">
    <citation type="submission" date="2020-05" db="EMBL/GenBank/DDBJ databases">
        <authorList>
            <person name="Whitworth D."/>
        </authorList>
    </citation>
    <scope>NUCLEOTIDE SEQUENCE [LARGE SCALE GENOMIC DNA]</scope>
    <source>
        <strain evidence="1 2">AB043B</strain>
    </source>
</reference>
<dbReference type="InterPro" id="IPR058701">
    <property type="entry name" value="PhiTE_072-like"/>
</dbReference>
<comment type="caution">
    <text evidence="1">The sequence shown here is derived from an EMBL/GenBank/DDBJ whole genome shotgun (WGS) entry which is preliminary data.</text>
</comment>
<evidence type="ECO:0000313" key="1">
    <source>
        <dbReference type="EMBL" id="NOK32374.1"/>
    </source>
</evidence>
<accession>A0A7Y4KGP2</accession>